<keyword evidence="1" id="KW-1133">Transmembrane helix</keyword>
<reference evidence="2 3" key="1">
    <citation type="submission" date="2020-01" db="EMBL/GenBank/DDBJ databases">
        <title>Genomes of bacteria type strains.</title>
        <authorList>
            <person name="Chen J."/>
            <person name="Zhu S."/>
            <person name="Yang J."/>
        </authorList>
    </citation>
    <scope>NUCLEOTIDE SEQUENCE [LARGE SCALE GENOMIC DNA]</scope>
    <source>
        <strain evidence="2 3">LMG 24078</strain>
    </source>
</reference>
<name>A0A6N9TGD6_9ALTE</name>
<keyword evidence="3" id="KW-1185">Reference proteome</keyword>
<evidence type="ECO:0000313" key="2">
    <source>
        <dbReference type="EMBL" id="NDW16363.1"/>
    </source>
</evidence>
<keyword evidence="1" id="KW-0812">Transmembrane</keyword>
<evidence type="ECO:0000256" key="1">
    <source>
        <dbReference type="SAM" id="Phobius"/>
    </source>
</evidence>
<comment type="caution">
    <text evidence="2">The sequence shown here is derived from an EMBL/GenBank/DDBJ whole genome shotgun (WGS) entry which is preliminary data.</text>
</comment>
<dbReference type="Proteomes" id="UP000471381">
    <property type="component" value="Unassembled WGS sequence"/>
</dbReference>
<evidence type="ECO:0000313" key="3">
    <source>
        <dbReference type="Proteomes" id="UP000471381"/>
    </source>
</evidence>
<protein>
    <submittedName>
        <fullName evidence="2">DUF2970 domain-containing protein</fullName>
    </submittedName>
</protein>
<organism evidence="2 3">
    <name type="scientific">Alteromonas genovensis</name>
    <dbReference type="NCBI Taxonomy" id="471225"/>
    <lineage>
        <taxon>Bacteria</taxon>
        <taxon>Pseudomonadati</taxon>
        <taxon>Pseudomonadota</taxon>
        <taxon>Gammaproteobacteria</taxon>
        <taxon>Alteromonadales</taxon>
        <taxon>Alteromonadaceae</taxon>
        <taxon>Alteromonas/Salinimonas group</taxon>
        <taxon>Alteromonas</taxon>
    </lineage>
</organism>
<dbReference type="AlphaFoldDB" id="A0A6N9TGD6"/>
<feature type="transmembrane region" description="Helical" evidence="1">
    <location>
        <begin position="7"/>
        <end position="26"/>
    </location>
</feature>
<keyword evidence="1" id="KW-0472">Membrane</keyword>
<sequence length="65" mass="7234">MSHKSDSGLWAIVGSVLASLFGVQSHKNYERDFTQGTFITYAVIGVVMVVLFVVSLFTFVKWYVG</sequence>
<feature type="transmembrane region" description="Helical" evidence="1">
    <location>
        <begin position="38"/>
        <end position="64"/>
    </location>
</feature>
<dbReference type="RefSeq" id="WP_032095185.1">
    <property type="nucleotide sequence ID" value="NZ_JAAAWO010000009.1"/>
</dbReference>
<accession>A0A6N9TGD6</accession>
<dbReference type="EMBL" id="JAAAWO010000009">
    <property type="protein sequence ID" value="NDW16363.1"/>
    <property type="molecule type" value="Genomic_DNA"/>
</dbReference>
<proteinExistence type="predicted"/>
<gene>
    <name evidence="2" type="ORF">GTQ48_12630</name>
</gene>
<dbReference type="InterPro" id="IPR021344">
    <property type="entry name" value="DUF2970"/>
</dbReference>
<dbReference type="Pfam" id="PF11174">
    <property type="entry name" value="DUF2970"/>
    <property type="match status" value="1"/>
</dbReference>